<organism evidence="1 2">
    <name type="scientific">Eleusine coracana subsp. coracana</name>
    <dbReference type="NCBI Taxonomy" id="191504"/>
    <lineage>
        <taxon>Eukaryota</taxon>
        <taxon>Viridiplantae</taxon>
        <taxon>Streptophyta</taxon>
        <taxon>Embryophyta</taxon>
        <taxon>Tracheophyta</taxon>
        <taxon>Spermatophyta</taxon>
        <taxon>Magnoliopsida</taxon>
        <taxon>Liliopsida</taxon>
        <taxon>Poales</taxon>
        <taxon>Poaceae</taxon>
        <taxon>PACMAD clade</taxon>
        <taxon>Chloridoideae</taxon>
        <taxon>Cynodonteae</taxon>
        <taxon>Eleusininae</taxon>
        <taxon>Eleusine</taxon>
    </lineage>
</organism>
<sequence length="164" mass="17085">MGLCASSSAGAAAATTALVLLPTGELREYPRAATAARALEDAAAGCGGCDADGVGFDGPVTAVRDGEALRPGQIYFVLPAAARRRGMRGEEVAALAVKASAAATNGRRRRGAIAPLVFSPPTEEEEEREREAVAVKTVPVARTRRQRRRFASDLPAIPELEVSE</sequence>
<comment type="caution">
    <text evidence="1">The sequence shown here is derived from an EMBL/GenBank/DDBJ whole genome shotgun (WGS) entry which is preliminary data.</text>
</comment>
<dbReference type="InterPro" id="IPR025322">
    <property type="entry name" value="PADRE_dom"/>
</dbReference>
<protein>
    <submittedName>
        <fullName evidence="1">Uncharacterized protein</fullName>
    </submittedName>
</protein>
<evidence type="ECO:0000313" key="2">
    <source>
        <dbReference type="Proteomes" id="UP001054889"/>
    </source>
</evidence>
<keyword evidence="2" id="KW-1185">Reference proteome</keyword>
<dbReference type="Proteomes" id="UP001054889">
    <property type="component" value="Unassembled WGS sequence"/>
</dbReference>
<dbReference type="AlphaFoldDB" id="A0AAV5DIY4"/>
<dbReference type="PANTHER" id="PTHR33052">
    <property type="entry name" value="DUF4228 DOMAIN PROTEIN-RELATED"/>
    <property type="match status" value="1"/>
</dbReference>
<reference evidence="1" key="2">
    <citation type="submission" date="2021-12" db="EMBL/GenBank/DDBJ databases">
        <title>Resequencing data analysis of finger millet.</title>
        <authorList>
            <person name="Hatakeyama M."/>
            <person name="Aluri S."/>
            <person name="Balachadran M.T."/>
            <person name="Sivarajan S.R."/>
            <person name="Poveda L."/>
            <person name="Shimizu-Inatsugi R."/>
            <person name="Schlapbach R."/>
            <person name="Sreeman S.M."/>
            <person name="Shimizu K.K."/>
        </authorList>
    </citation>
    <scope>NUCLEOTIDE SEQUENCE</scope>
</reference>
<dbReference type="Pfam" id="PF14009">
    <property type="entry name" value="PADRE"/>
    <property type="match status" value="1"/>
</dbReference>
<proteinExistence type="predicted"/>
<evidence type="ECO:0000313" key="1">
    <source>
        <dbReference type="EMBL" id="GJN10396.1"/>
    </source>
</evidence>
<name>A0AAV5DIY4_ELECO</name>
<accession>A0AAV5DIY4</accession>
<gene>
    <name evidence="1" type="primary">ga28485</name>
    <name evidence="1" type="ORF">PR202_ga28485</name>
</gene>
<reference evidence="1" key="1">
    <citation type="journal article" date="2018" name="DNA Res.">
        <title>Multiple hybrid de novo genome assembly of finger millet, an orphan allotetraploid crop.</title>
        <authorList>
            <person name="Hatakeyama M."/>
            <person name="Aluri S."/>
            <person name="Balachadran M.T."/>
            <person name="Sivarajan S.R."/>
            <person name="Patrignani A."/>
            <person name="Gruter S."/>
            <person name="Poveda L."/>
            <person name="Shimizu-Inatsugi R."/>
            <person name="Baeten J."/>
            <person name="Francoijs K.J."/>
            <person name="Nataraja K.N."/>
            <person name="Reddy Y.A.N."/>
            <person name="Phadnis S."/>
            <person name="Ravikumar R.L."/>
            <person name="Schlapbach R."/>
            <person name="Sreeman S.M."/>
            <person name="Shimizu K.K."/>
        </authorList>
    </citation>
    <scope>NUCLEOTIDE SEQUENCE</scope>
</reference>
<dbReference type="EMBL" id="BQKI01000017">
    <property type="protein sequence ID" value="GJN10396.1"/>
    <property type="molecule type" value="Genomic_DNA"/>
</dbReference>